<evidence type="ECO:0000313" key="1">
    <source>
        <dbReference type="EMBL" id="MFD0861942.1"/>
    </source>
</evidence>
<sequence length="176" mass="19977">MKKALFVCLLVIFTSCGSYLSMNSFYNRHKNDPNVSAVRVPVFMFSFLQGLSPEMNGLLNNVNDLRYMQLRDISLIESERINAEMSQIITDRFVEVYRKNDGLARTVYSVREKGDVIKEVIIYTNNGSRSTIVYLNGNFAPQTIRMMAKNDGFESLSSSLSRQYQPNGMSTPGITN</sequence>
<dbReference type="EMBL" id="JBHTJH010000004">
    <property type="protein sequence ID" value="MFD0861942.1"/>
    <property type="molecule type" value="Genomic_DNA"/>
</dbReference>
<dbReference type="PROSITE" id="PS51257">
    <property type="entry name" value="PROKAR_LIPOPROTEIN"/>
    <property type="match status" value="1"/>
</dbReference>
<reference evidence="2" key="1">
    <citation type="journal article" date="2019" name="Int. J. Syst. Evol. Microbiol.">
        <title>The Global Catalogue of Microorganisms (GCM) 10K type strain sequencing project: providing services to taxonomists for standard genome sequencing and annotation.</title>
        <authorList>
            <consortium name="The Broad Institute Genomics Platform"/>
            <consortium name="The Broad Institute Genome Sequencing Center for Infectious Disease"/>
            <person name="Wu L."/>
            <person name="Ma J."/>
        </authorList>
    </citation>
    <scope>NUCLEOTIDE SEQUENCE [LARGE SCALE GENOMIC DNA]</scope>
    <source>
        <strain evidence="2">CCUG 62952</strain>
    </source>
</reference>
<proteinExistence type="predicted"/>
<dbReference type="Proteomes" id="UP001596978">
    <property type="component" value="Unassembled WGS sequence"/>
</dbReference>
<comment type="caution">
    <text evidence="1">The sequence shown here is derived from an EMBL/GenBank/DDBJ whole genome shotgun (WGS) entry which is preliminary data.</text>
</comment>
<dbReference type="RefSeq" id="WP_386405917.1">
    <property type="nucleotide sequence ID" value="NZ_JBHTJH010000004.1"/>
</dbReference>
<organism evidence="1 2">
    <name type="scientific">Sungkyunkwania multivorans</name>
    <dbReference type="NCBI Taxonomy" id="1173618"/>
    <lineage>
        <taxon>Bacteria</taxon>
        <taxon>Pseudomonadati</taxon>
        <taxon>Bacteroidota</taxon>
        <taxon>Flavobacteriia</taxon>
        <taxon>Flavobacteriales</taxon>
        <taxon>Flavobacteriaceae</taxon>
        <taxon>Sungkyunkwania</taxon>
    </lineage>
</organism>
<gene>
    <name evidence="1" type="ORF">ACFQ1M_06965</name>
</gene>
<dbReference type="Pfam" id="PF14060">
    <property type="entry name" value="DUF4252"/>
    <property type="match status" value="1"/>
</dbReference>
<accession>A0ABW3CXN1</accession>
<keyword evidence="2" id="KW-1185">Reference proteome</keyword>
<evidence type="ECO:0000313" key="2">
    <source>
        <dbReference type="Proteomes" id="UP001596978"/>
    </source>
</evidence>
<name>A0ABW3CXN1_9FLAO</name>
<protein>
    <submittedName>
        <fullName evidence="1">DUF4252 domain-containing protein</fullName>
    </submittedName>
</protein>
<dbReference type="InterPro" id="IPR025348">
    <property type="entry name" value="DUF4252"/>
</dbReference>